<accession>A0A8S1NI89</accession>
<dbReference type="OMA" id="CNPYIIS"/>
<comment type="caution">
    <text evidence="2">The sequence shown here is derived from an EMBL/GenBank/DDBJ whole genome shotgun (WGS) entry which is preliminary data.</text>
</comment>
<dbReference type="AlphaFoldDB" id="A0A8S1NI89"/>
<keyword evidence="3" id="KW-1185">Reference proteome</keyword>
<evidence type="ECO:0000313" key="3">
    <source>
        <dbReference type="Proteomes" id="UP000688137"/>
    </source>
</evidence>
<protein>
    <recommendedName>
        <fullName evidence="4">MORN repeat protein</fullName>
    </recommendedName>
</protein>
<reference evidence="2" key="1">
    <citation type="submission" date="2021-01" db="EMBL/GenBank/DDBJ databases">
        <authorList>
            <consortium name="Genoscope - CEA"/>
            <person name="William W."/>
        </authorList>
    </citation>
    <scope>NUCLEOTIDE SEQUENCE</scope>
</reference>
<dbReference type="PANTHER" id="PTHR23084:SF179">
    <property type="entry name" value="OS10G0565000 PROTEIN"/>
    <property type="match status" value="1"/>
</dbReference>
<gene>
    <name evidence="2" type="ORF">PPRIM_AZ9-3.1.T0890083</name>
</gene>
<organism evidence="2 3">
    <name type="scientific">Paramecium primaurelia</name>
    <dbReference type="NCBI Taxonomy" id="5886"/>
    <lineage>
        <taxon>Eukaryota</taxon>
        <taxon>Sar</taxon>
        <taxon>Alveolata</taxon>
        <taxon>Ciliophora</taxon>
        <taxon>Intramacronucleata</taxon>
        <taxon>Oligohymenophorea</taxon>
        <taxon>Peniculida</taxon>
        <taxon>Parameciidae</taxon>
        <taxon>Paramecium</taxon>
    </lineage>
</organism>
<proteinExistence type="predicted"/>
<evidence type="ECO:0008006" key="4">
    <source>
        <dbReference type="Google" id="ProtNLM"/>
    </source>
</evidence>
<dbReference type="EMBL" id="CAJJDM010000092">
    <property type="protein sequence ID" value="CAD8091832.1"/>
    <property type="molecule type" value="Genomic_DNA"/>
</dbReference>
<name>A0A8S1NI89_PARPR</name>
<evidence type="ECO:0000256" key="1">
    <source>
        <dbReference type="ARBA" id="ARBA00022737"/>
    </source>
</evidence>
<evidence type="ECO:0000313" key="2">
    <source>
        <dbReference type="EMBL" id="CAD8091832.1"/>
    </source>
</evidence>
<dbReference type="SMART" id="SM00698">
    <property type="entry name" value="MORN"/>
    <property type="match status" value="3"/>
</dbReference>
<keyword evidence="1" id="KW-0677">Repeat</keyword>
<dbReference type="PANTHER" id="PTHR23084">
    <property type="entry name" value="PHOSPHATIDYLINOSITOL-4-PHOSPHATE 5-KINASE RELATED"/>
    <property type="match status" value="1"/>
</dbReference>
<dbReference type="Proteomes" id="UP000688137">
    <property type="component" value="Unassembled WGS sequence"/>
</dbReference>
<dbReference type="InterPro" id="IPR003409">
    <property type="entry name" value="MORN"/>
</dbReference>
<sequence length="208" mass="24407">MYYNYYSRIHYVQPNQQQQCCNPYIISPRMSVIPTSIKQMRESIQIPYNQDIMKASAILEVGQRTRNTHYKQRLEELYLKYEDGCIYRGQGIPPSQRHGMGVLFNTENQEVYSGEWFNNLYEGFGILINQSPHVIKHKIDPKDLNTIEDGWHDYKGYFKQNKMHGEGILTLKNGQKFEGHFINGMIHGKGRFYGDQIVVGNWYEGVLI</sequence>
<dbReference type="Pfam" id="PF02493">
    <property type="entry name" value="MORN"/>
    <property type="match status" value="3"/>
</dbReference>